<proteinExistence type="predicted"/>
<keyword evidence="1" id="KW-0472">Membrane</keyword>
<feature type="transmembrane region" description="Helical" evidence="1">
    <location>
        <begin position="12"/>
        <end position="31"/>
    </location>
</feature>
<feature type="transmembrane region" description="Helical" evidence="1">
    <location>
        <begin position="43"/>
        <end position="62"/>
    </location>
</feature>
<accession>A0A4Y8LDW8</accession>
<keyword evidence="3" id="KW-1185">Reference proteome</keyword>
<reference evidence="2 3" key="1">
    <citation type="submission" date="2019-03" db="EMBL/GenBank/DDBJ databases">
        <authorList>
            <person name="Yang Y."/>
        </authorList>
    </citation>
    <scope>NUCLEOTIDE SEQUENCE [LARGE SCALE GENOMIC DNA]</scope>
    <source>
        <strain evidence="2 3">ASL-1</strain>
    </source>
</reference>
<keyword evidence="1" id="KW-1133">Transmembrane helix</keyword>
<evidence type="ECO:0000313" key="2">
    <source>
        <dbReference type="EMBL" id="TFD99250.1"/>
    </source>
</evidence>
<dbReference type="OrthoDB" id="2454640at2"/>
<organism evidence="2 3">
    <name type="scientific">Jeotgalibacillus salarius</name>
    <dbReference type="NCBI Taxonomy" id="546023"/>
    <lineage>
        <taxon>Bacteria</taxon>
        <taxon>Bacillati</taxon>
        <taxon>Bacillota</taxon>
        <taxon>Bacilli</taxon>
        <taxon>Bacillales</taxon>
        <taxon>Caryophanaceae</taxon>
        <taxon>Jeotgalibacillus</taxon>
    </lineage>
</organism>
<keyword evidence="1" id="KW-0812">Transmembrane</keyword>
<gene>
    <name evidence="2" type="ORF">E2626_14825</name>
</gene>
<feature type="transmembrane region" description="Helical" evidence="1">
    <location>
        <begin position="82"/>
        <end position="105"/>
    </location>
</feature>
<protein>
    <submittedName>
        <fullName evidence="2">Uncharacterized protein</fullName>
    </submittedName>
</protein>
<dbReference type="AlphaFoldDB" id="A0A4Y8LDW8"/>
<comment type="caution">
    <text evidence="2">The sequence shown here is derived from an EMBL/GenBank/DDBJ whole genome shotgun (WGS) entry which is preliminary data.</text>
</comment>
<dbReference type="RefSeq" id="WP_134382572.1">
    <property type="nucleotide sequence ID" value="NZ_SORX01000011.1"/>
</dbReference>
<sequence>MIREELNDTFLFIIEWGFVAATLAALIFVLFSIKRAPRMKTAFLWLAAHLGLTIIAYIVFWMGLRGGFSDSTIENLSDQIHFLLGVAGLVWLSGMLCLVLSIQLLKDQFRPKNYTPIHNDKNEG</sequence>
<name>A0A4Y8LDW8_9BACL</name>
<evidence type="ECO:0000256" key="1">
    <source>
        <dbReference type="SAM" id="Phobius"/>
    </source>
</evidence>
<evidence type="ECO:0000313" key="3">
    <source>
        <dbReference type="Proteomes" id="UP000297776"/>
    </source>
</evidence>
<dbReference type="Proteomes" id="UP000297776">
    <property type="component" value="Unassembled WGS sequence"/>
</dbReference>
<dbReference type="EMBL" id="SORX01000011">
    <property type="protein sequence ID" value="TFD99250.1"/>
    <property type="molecule type" value="Genomic_DNA"/>
</dbReference>